<evidence type="ECO:0000256" key="2">
    <source>
        <dbReference type="ARBA" id="ARBA00004651"/>
    </source>
</evidence>
<feature type="transmembrane region" description="Helical" evidence="12">
    <location>
        <begin position="423"/>
        <end position="448"/>
    </location>
</feature>
<comment type="subcellular location">
    <subcellularLocation>
        <location evidence="2">Cell membrane</location>
        <topology evidence="2">Multi-pass membrane protein</topology>
    </subcellularLocation>
</comment>
<reference evidence="16 17" key="1">
    <citation type="submission" date="2019-04" db="EMBL/GenBank/DDBJ databases">
        <title>Rhodococcus oryzae sp. nov., a novel actinomycete isolated from rhizosphere soil of rice (Oryza sativa L.).</title>
        <authorList>
            <person name="Li C."/>
        </authorList>
    </citation>
    <scope>NUCLEOTIDE SEQUENCE [LARGE SCALE GENOMIC DNA]</scope>
    <source>
        <strain evidence="16 17">NEAU-CX67</strain>
    </source>
</reference>
<dbReference type="Gene3D" id="2.60.120.610">
    <property type="entry name" value="arabinofuranosyltransferase like domain"/>
    <property type="match status" value="1"/>
</dbReference>
<gene>
    <name evidence="16" type="ORF">FCG67_00475</name>
</gene>
<feature type="transmembrane region" description="Helical" evidence="12">
    <location>
        <begin position="34"/>
        <end position="56"/>
    </location>
</feature>
<dbReference type="Pfam" id="PF17689">
    <property type="entry name" value="Arabino_trans_N"/>
    <property type="match status" value="1"/>
</dbReference>
<sequence>MVDSIVATRPASAPGPEHDPHQEPGKSSLRGARWTAIVTGLIGMLLTLSVPLLPVVTDETVLSWPQQDLARSVSAPLVSYSPVSLDVEIPCSAIGPLAGQGGTLVATAPNGAPDAEHYGLVAKVTPAGADDPGRIEVVLRDTVLLSAPLDRLAGGDCAIAVSSDATRTTAEITGSAIAPTVYEGDLRPQMVGVFTDLEGAAPAGLQVTAELDSRFTSTPSTLKLIAMVVGVLAMLASLLALHRLDRVDGRRSRRFLPARWWKFGVVDAVIIGTLVLWHFIGATTSDDGYQFTMARAAEQAGYMANYFRYYGVPETPFGTPYYEVFGLLAHITPASPFVRLPALIAGIVTWLVLSREVVPRLGVAARANRLALWTGGLAFLAVWLPYNNGLRPEPIVAAGVLLTWCSVERAIATRRLLPAAGAILVAAMTLSVGPSGIICFAALIAGLRPIGQIVVARAKTVGYLALLLPLLASGTAILAVIFADQTVAAVFEMQRVHEVAGPNEKWFDEYLRYQWLLNISPDGSLARRFGIFIMILGVAVSILAMLRKGGRIPGTAAGPARRILGITLGAMVLMMFTPTKWTHHLGIYAGLAGAVAVLTTVAVSVQVLRSPRNRALFAAAVLFVLAMSFTGSNGWWYVSSYSVPWWDKPVSIGGLGAGTVLLGATMAMLLVAVWCHVREPHSGNGSARTSRLWAIPPLTVAAAAMVLFEVLSLAKGAVAQYPAYSVGRANFNTLGGQVCGLANDVLLETDPNASMLQPLSGGPATGLAGPGTVGFEPNGVAADLSADKESSDSVTANSVDSNDSQAKSGNAAGTAGGAGRVGINGSAVALPYGLDPATTPVLGSHLAGGVATLTTGWYRLPPVGSDGSRGDLISIAAAGRIRSVDSDGIVTEGQDLEVEYGTGRGDGTAVALGAVAPLDPGPAPSWRNLRVPLDALPAEADVVRIVASDNDRDPKQWLAVTPPRVPQTQTLNSVVGSQTPVLVDWSVGLAFPCQRPFDHRDGVAEVPEYRILPDRIGAMTTNLWQDHFGGGPLGWTQMLLTARTIPSYLDQDWGRDWGEIEQFTPLDPTADPATLDVMPTPRSGLWTPGPINTTF</sequence>
<dbReference type="Pfam" id="PF04602">
    <property type="entry name" value="Arabinose_trans"/>
    <property type="match status" value="1"/>
</dbReference>
<name>A0ABY2RQ24_9NOCA</name>
<evidence type="ECO:0000256" key="1">
    <source>
        <dbReference type="ARBA" id="ARBA00003001"/>
    </source>
</evidence>
<evidence type="ECO:0000259" key="13">
    <source>
        <dbReference type="Pfam" id="PF04602"/>
    </source>
</evidence>
<keyword evidence="8 12" id="KW-1133">Transmembrane helix</keyword>
<dbReference type="InterPro" id="IPR042486">
    <property type="entry name" value="Arabino_trans_C_2"/>
</dbReference>
<dbReference type="EMBL" id="SUMD01000001">
    <property type="protein sequence ID" value="TJZ81171.1"/>
    <property type="molecule type" value="Genomic_DNA"/>
</dbReference>
<keyword evidence="7 12" id="KW-0812">Transmembrane</keyword>
<feature type="compositionally biased region" description="Polar residues" evidence="11">
    <location>
        <begin position="792"/>
        <end position="805"/>
    </location>
</feature>
<feature type="domain" description="Arabinofuranosyltransferase central" evidence="13">
    <location>
        <begin position="218"/>
        <end position="678"/>
    </location>
</feature>
<protein>
    <submittedName>
        <fullName evidence="16">Arabinosyltransferase</fullName>
    </submittedName>
</protein>
<dbReference type="RefSeq" id="WP_136906218.1">
    <property type="nucleotide sequence ID" value="NZ_SUMD01000001.1"/>
</dbReference>
<evidence type="ECO:0000256" key="4">
    <source>
        <dbReference type="ARBA" id="ARBA00022475"/>
    </source>
</evidence>
<feature type="region of interest" description="Disordered" evidence="11">
    <location>
        <begin position="1"/>
        <end position="28"/>
    </location>
</feature>
<keyword evidence="9 12" id="KW-0472">Membrane</keyword>
<feature type="transmembrane region" description="Helical" evidence="12">
    <location>
        <begin position="585"/>
        <end position="608"/>
    </location>
</feature>
<feature type="transmembrane region" description="Helical" evidence="12">
    <location>
        <begin position="460"/>
        <end position="483"/>
    </location>
</feature>
<feature type="transmembrane region" description="Helical" evidence="12">
    <location>
        <begin position="261"/>
        <end position="280"/>
    </location>
</feature>
<feature type="transmembrane region" description="Helical" evidence="12">
    <location>
        <begin position="559"/>
        <end position="579"/>
    </location>
</feature>
<feature type="domain" description="Arabinosyltransferase C-terminal" evidence="14">
    <location>
        <begin position="710"/>
        <end position="1092"/>
    </location>
</feature>
<feature type="domain" description="Arabinosyltransferas concanavalin like" evidence="15">
    <location>
        <begin position="58"/>
        <end position="214"/>
    </location>
</feature>
<feature type="transmembrane region" description="Helical" evidence="12">
    <location>
        <begin position="337"/>
        <end position="358"/>
    </location>
</feature>
<evidence type="ECO:0000256" key="7">
    <source>
        <dbReference type="ARBA" id="ARBA00022692"/>
    </source>
</evidence>
<evidence type="ECO:0000256" key="5">
    <source>
        <dbReference type="ARBA" id="ARBA00022676"/>
    </source>
</evidence>
<evidence type="ECO:0000259" key="14">
    <source>
        <dbReference type="Pfam" id="PF14896"/>
    </source>
</evidence>
<evidence type="ECO:0000256" key="9">
    <source>
        <dbReference type="ARBA" id="ARBA00023136"/>
    </source>
</evidence>
<dbReference type="InterPro" id="IPR032731">
    <property type="entry name" value="Arabino_trans_C"/>
</dbReference>
<dbReference type="Proteomes" id="UP000305109">
    <property type="component" value="Unassembled WGS sequence"/>
</dbReference>
<keyword evidence="5" id="KW-0328">Glycosyltransferase</keyword>
<feature type="transmembrane region" description="Helical" evidence="12">
    <location>
        <begin position="615"/>
        <end position="638"/>
    </location>
</feature>
<evidence type="ECO:0000256" key="6">
    <source>
        <dbReference type="ARBA" id="ARBA00022679"/>
    </source>
</evidence>
<comment type="function">
    <text evidence="1">Arabinosyl transferase responsible for the polymerization of arabinose into the arabinan of arabinogalactan.</text>
</comment>
<dbReference type="InterPro" id="IPR040920">
    <property type="entry name" value="Arabino_trans_N"/>
</dbReference>
<feature type="transmembrane region" description="Helical" evidence="12">
    <location>
        <begin position="529"/>
        <end position="547"/>
    </location>
</feature>
<keyword evidence="10" id="KW-0961">Cell wall biogenesis/degradation</keyword>
<dbReference type="Gene3D" id="2.60.120.940">
    <property type="entry name" value="EmbC, C-terminal domain, subdomain 2"/>
    <property type="match status" value="1"/>
</dbReference>
<evidence type="ECO:0000256" key="3">
    <source>
        <dbReference type="ARBA" id="ARBA00008195"/>
    </source>
</evidence>
<feature type="region of interest" description="Disordered" evidence="11">
    <location>
        <begin position="785"/>
        <end position="816"/>
    </location>
</feature>
<evidence type="ECO:0000256" key="11">
    <source>
        <dbReference type="SAM" id="MobiDB-lite"/>
    </source>
</evidence>
<evidence type="ECO:0000259" key="15">
    <source>
        <dbReference type="Pfam" id="PF17689"/>
    </source>
</evidence>
<feature type="transmembrane region" description="Helical" evidence="12">
    <location>
        <begin position="692"/>
        <end position="714"/>
    </location>
</feature>
<comment type="caution">
    <text evidence="16">The sequence shown here is derived from an EMBL/GenBank/DDBJ whole genome shotgun (WGS) entry which is preliminary data.</text>
</comment>
<evidence type="ECO:0000256" key="10">
    <source>
        <dbReference type="ARBA" id="ARBA00023316"/>
    </source>
</evidence>
<evidence type="ECO:0000256" key="12">
    <source>
        <dbReference type="SAM" id="Phobius"/>
    </source>
</evidence>
<feature type="transmembrane region" description="Helical" evidence="12">
    <location>
        <begin position="650"/>
        <end position="671"/>
    </location>
</feature>
<organism evidence="16 17">
    <name type="scientific">Rhodococcus oryzae</name>
    <dbReference type="NCBI Taxonomy" id="2571143"/>
    <lineage>
        <taxon>Bacteria</taxon>
        <taxon>Bacillati</taxon>
        <taxon>Actinomycetota</taxon>
        <taxon>Actinomycetes</taxon>
        <taxon>Mycobacteriales</taxon>
        <taxon>Nocardiaceae</taxon>
        <taxon>Rhodococcus</taxon>
    </lineage>
</organism>
<feature type="transmembrane region" description="Helical" evidence="12">
    <location>
        <begin position="370"/>
        <end position="386"/>
    </location>
</feature>
<evidence type="ECO:0000313" key="17">
    <source>
        <dbReference type="Proteomes" id="UP000305109"/>
    </source>
</evidence>
<dbReference type="Pfam" id="PF14896">
    <property type="entry name" value="Arabino_trans_C"/>
    <property type="match status" value="1"/>
</dbReference>
<evidence type="ECO:0000256" key="8">
    <source>
        <dbReference type="ARBA" id="ARBA00022989"/>
    </source>
</evidence>
<dbReference type="InterPro" id="IPR027451">
    <property type="entry name" value="EmbABC_dom1"/>
</dbReference>
<evidence type="ECO:0000313" key="16">
    <source>
        <dbReference type="EMBL" id="TJZ81171.1"/>
    </source>
</evidence>
<keyword evidence="17" id="KW-1185">Reference proteome</keyword>
<keyword evidence="6" id="KW-0808">Transferase</keyword>
<dbReference type="Gene3D" id="3.40.190.160">
    <property type="match status" value="1"/>
</dbReference>
<feature type="transmembrane region" description="Helical" evidence="12">
    <location>
        <begin position="221"/>
        <end position="241"/>
    </location>
</feature>
<keyword evidence="4" id="KW-1003">Cell membrane</keyword>
<comment type="similarity">
    <text evidence="3">Belongs to the emb family.</text>
</comment>
<accession>A0ABY2RQ24</accession>
<dbReference type="InterPro" id="IPR007680">
    <property type="entry name" value="Arabino_trans_central"/>
</dbReference>
<proteinExistence type="inferred from homology"/>